<dbReference type="InterPro" id="IPR001810">
    <property type="entry name" value="F-box_dom"/>
</dbReference>
<keyword evidence="3" id="KW-1185">Reference proteome</keyword>
<evidence type="ECO:0000313" key="3">
    <source>
        <dbReference type="Proteomes" id="UP000027120"/>
    </source>
</evidence>
<dbReference type="SUPFAM" id="SSF52047">
    <property type="entry name" value="RNI-like"/>
    <property type="match status" value="1"/>
</dbReference>
<dbReference type="Pfam" id="PF12937">
    <property type="entry name" value="F-box-like"/>
    <property type="match status" value="1"/>
</dbReference>
<proteinExistence type="predicted"/>
<dbReference type="Gene3D" id="3.80.10.10">
    <property type="entry name" value="Ribonuclease Inhibitor"/>
    <property type="match status" value="1"/>
</dbReference>
<dbReference type="eggNOG" id="ENOG502QRGM">
    <property type="taxonomic scope" value="Eukaryota"/>
</dbReference>
<gene>
    <name evidence="2" type="ORF">CISIN_1g011064mg</name>
</gene>
<dbReference type="Proteomes" id="UP000027120">
    <property type="component" value="Unassembled WGS sequence"/>
</dbReference>
<protein>
    <recommendedName>
        <fullName evidence="1">F-box domain-containing protein</fullName>
    </recommendedName>
</protein>
<dbReference type="InterPro" id="IPR032675">
    <property type="entry name" value="LRR_dom_sf"/>
</dbReference>
<sequence>MALNFSHRPIFPGHLTEDNLVSPMRIANGYLVEGIPEKNGDGYAKNWHLNQEIDDCFDYGRDRAENRCGSQESVSTDIIDLLPSDPFGMDISTTFTAAITGWLEDLEVDYGGFRRDEVGTSDGNCQLFAGLNFFWNNAMRLQGFPNNMGYEHYLNVASGSSERFQAKEVVEEVSCHGGLASTCNVDDMFGFGNDNVGLVDQQSEALLEGNGSCCDGEEGAPHAALIFSLGYLGVQDLLVVEKVCRSLCSTVRDDPLLWRSIHIDQPLNEKITDDVLLQLTNRAQGNLQCLSLVECPRITDDGLKRVLESNPRLTKLSVPGCTRLSIEGIVNSLKAFKSMGAQGVKHLRIGGLYGVTQKHFEELKFLLGTDSLMQQNTHKPHFYHRGKLYLSCEDDRAIDIEMCPKCQNLRLVYDCPAEGCLRKEQAYPLCRACTLCIARCAHCGRCINDSEYEETFSLDLLCSDCGKCQDRQVRRDPTTSVVLNEPIGGLCLQG</sequence>
<dbReference type="PANTHER" id="PTHR13382">
    <property type="entry name" value="MITOCHONDRIAL ATP SYNTHASE COUPLING FACTOR B"/>
    <property type="match status" value="1"/>
</dbReference>
<accession>A0A067GTM5</accession>
<evidence type="ECO:0000259" key="1">
    <source>
        <dbReference type="Pfam" id="PF12937"/>
    </source>
</evidence>
<dbReference type="AlphaFoldDB" id="A0A067GTM5"/>
<dbReference type="GO" id="GO:0005737">
    <property type="term" value="C:cytoplasm"/>
    <property type="evidence" value="ECO:0000318"/>
    <property type="project" value="GO_Central"/>
</dbReference>
<evidence type="ECO:0000313" key="2">
    <source>
        <dbReference type="EMBL" id="KDO82040.1"/>
    </source>
</evidence>
<reference evidence="2 3" key="1">
    <citation type="submission" date="2014-04" db="EMBL/GenBank/DDBJ databases">
        <authorList>
            <consortium name="International Citrus Genome Consortium"/>
            <person name="Gmitter F."/>
            <person name="Chen C."/>
            <person name="Farmerie W."/>
            <person name="Harkins T."/>
            <person name="Desany B."/>
            <person name="Mohiuddin M."/>
            <person name="Kodira C."/>
            <person name="Borodovsky M."/>
            <person name="Lomsadze A."/>
            <person name="Burns P."/>
            <person name="Jenkins J."/>
            <person name="Prochnik S."/>
            <person name="Shu S."/>
            <person name="Chapman J."/>
            <person name="Pitluck S."/>
            <person name="Schmutz J."/>
            <person name="Rokhsar D."/>
        </authorList>
    </citation>
    <scope>NUCLEOTIDE SEQUENCE</scope>
</reference>
<dbReference type="EMBL" id="KK784875">
    <property type="protein sequence ID" value="KDO82040.1"/>
    <property type="molecule type" value="Genomic_DNA"/>
</dbReference>
<dbReference type="PaxDb" id="2711-XP_006484028.1"/>
<name>A0A067GTM5_CITSI</name>
<dbReference type="PANTHER" id="PTHR13382:SF22">
    <property type="entry name" value="F-BOX PROTEIN SKIP14"/>
    <property type="match status" value="1"/>
</dbReference>
<organism evidence="2 3">
    <name type="scientific">Citrus sinensis</name>
    <name type="common">Sweet orange</name>
    <name type="synonym">Citrus aurantium var. sinensis</name>
    <dbReference type="NCBI Taxonomy" id="2711"/>
    <lineage>
        <taxon>Eukaryota</taxon>
        <taxon>Viridiplantae</taxon>
        <taxon>Streptophyta</taxon>
        <taxon>Embryophyta</taxon>
        <taxon>Tracheophyta</taxon>
        <taxon>Spermatophyta</taxon>
        <taxon>Magnoliopsida</taxon>
        <taxon>eudicotyledons</taxon>
        <taxon>Gunneridae</taxon>
        <taxon>Pentapetalae</taxon>
        <taxon>rosids</taxon>
        <taxon>malvids</taxon>
        <taxon>Sapindales</taxon>
        <taxon>Rutaceae</taxon>
        <taxon>Aurantioideae</taxon>
        <taxon>Citrus</taxon>
    </lineage>
</organism>
<dbReference type="InterPro" id="IPR050648">
    <property type="entry name" value="F-box_LRR-repeat"/>
</dbReference>
<feature type="domain" description="F-box" evidence="1">
    <location>
        <begin position="225"/>
        <end position="263"/>
    </location>
</feature>
<dbReference type="STRING" id="2711.A0A067GTM5"/>